<dbReference type="AlphaFoldDB" id="A0A7R9JQY4"/>
<dbReference type="EMBL" id="OE839548">
    <property type="protein sequence ID" value="CAD7587655.1"/>
    <property type="molecule type" value="Genomic_DNA"/>
</dbReference>
<feature type="transmembrane region" description="Helical" evidence="1">
    <location>
        <begin position="20"/>
        <end position="39"/>
    </location>
</feature>
<gene>
    <name evidence="2" type="ORF">TGEB3V08_LOCUS1826</name>
</gene>
<protein>
    <submittedName>
        <fullName evidence="2">Uncharacterized protein</fullName>
    </submittedName>
</protein>
<reference evidence="2" key="1">
    <citation type="submission" date="2020-11" db="EMBL/GenBank/DDBJ databases">
        <authorList>
            <person name="Tran Van P."/>
        </authorList>
    </citation>
    <scope>NUCLEOTIDE SEQUENCE</scope>
</reference>
<evidence type="ECO:0000256" key="1">
    <source>
        <dbReference type="SAM" id="Phobius"/>
    </source>
</evidence>
<name>A0A7R9JQY4_TIMGE</name>
<evidence type="ECO:0000313" key="2">
    <source>
        <dbReference type="EMBL" id="CAD7587655.1"/>
    </source>
</evidence>
<keyword evidence="1" id="KW-0812">Transmembrane</keyword>
<accession>A0A7R9JQY4</accession>
<organism evidence="2">
    <name type="scientific">Timema genevievae</name>
    <name type="common">Walking stick</name>
    <dbReference type="NCBI Taxonomy" id="629358"/>
    <lineage>
        <taxon>Eukaryota</taxon>
        <taxon>Metazoa</taxon>
        <taxon>Ecdysozoa</taxon>
        <taxon>Arthropoda</taxon>
        <taxon>Hexapoda</taxon>
        <taxon>Insecta</taxon>
        <taxon>Pterygota</taxon>
        <taxon>Neoptera</taxon>
        <taxon>Polyneoptera</taxon>
        <taxon>Phasmatodea</taxon>
        <taxon>Timematodea</taxon>
        <taxon>Timematoidea</taxon>
        <taxon>Timematidae</taxon>
        <taxon>Timema</taxon>
    </lineage>
</organism>
<keyword evidence="1" id="KW-1133">Transmembrane helix</keyword>
<keyword evidence="1" id="KW-0472">Membrane</keyword>
<sequence length="323" mass="36752">MAIFKVLLANKLDDDISLSYIGVVSPLFISYCTLILMSFGAKGGNRWWFGIHSLHKSNFLSEGLFDTIYMRRVWCNVVIDILWCIPRLIPLERWIQCVTTRVSDSVCDVLNHSSCARRVSRQSAIHSRPFLTRVCYCSSSQLLHTPNYPSSIMSGSFRPYQFEPILSHHKNCTSRPPNPLLLKKTGEGEPLTVVKICVHALLQYVLGSRVGSALLFIARTWPFYKRSTLAQVDTGPYLEPGLMMVSFIHKYEVGKYQHQKLAEATIKVRLGCIAQVTSGRSVSKRLALIRDPTPVPQPLTPSQCRKKKKLKRVDENRWLPFRA</sequence>
<proteinExistence type="predicted"/>